<organism evidence="2 3">
    <name type="scientific">Cercospora beticola</name>
    <name type="common">Sugarbeet leaf spot fungus</name>
    <dbReference type="NCBI Taxonomy" id="122368"/>
    <lineage>
        <taxon>Eukaryota</taxon>
        <taxon>Fungi</taxon>
        <taxon>Dikarya</taxon>
        <taxon>Ascomycota</taxon>
        <taxon>Pezizomycotina</taxon>
        <taxon>Dothideomycetes</taxon>
        <taxon>Dothideomycetidae</taxon>
        <taxon>Mycosphaerellales</taxon>
        <taxon>Mycosphaerellaceae</taxon>
        <taxon>Cercospora</taxon>
    </lineage>
</organism>
<keyword evidence="1" id="KW-0040">ANK repeat</keyword>
<keyword evidence="3" id="KW-1185">Reference proteome</keyword>
<name>A0ABZ0NIP9_CERBT</name>
<dbReference type="InterPro" id="IPR036770">
    <property type="entry name" value="Ankyrin_rpt-contain_sf"/>
</dbReference>
<dbReference type="PROSITE" id="PS50088">
    <property type="entry name" value="ANK_REPEAT"/>
    <property type="match status" value="1"/>
</dbReference>
<evidence type="ECO:0000256" key="1">
    <source>
        <dbReference type="PROSITE-ProRule" id="PRU00023"/>
    </source>
</evidence>
<dbReference type="SUPFAM" id="SSF48403">
    <property type="entry name" value="Ankyrin repeat"/>
    <property type="match status" value="1"/>
</dbReference>
<dbReference type="Pfam" id="PF13606">
    <property type="entry name" value="Ank_3"/>
    <property type="match status" value="1"/>
</dbReference>
<evidence type="ECO:0000313" key="3">
    <source>
        <dbReference type="Proteomes" id="UP001302367"/>
    </source>
</evidence>
<dbReference type="RefSeq" id="XP_065458573.1">
    <property type="nucleotide sequence ID" value="XM_065602501.1"/>
</dbReference>
<evidence type="ECO:0008006" key="4">
    <source>
        <dbReference type="Google" id="ProtNLM"/>
    </source>
</evidence>
<sequence>MLVNIGQLDSMNAEATVVEKDIESRTGDGLTAIEMAVLFEQPDAVRWLIEHGAAPDVVSLRDLDEKAQVERLIEHQSQVLNWKAGQNVATALHVVVERNDEELAD</sequence>
<dbReference type="Gene3D" id="1.25.40.20">
    <property type="entry name" value="Ankyrin repeat-containing domain"/>
    <property type="match status" value="1"/>
</dbReference>
<gene>
    <name evidence="2" type="ORF">RHO25_003999</name>
</gene>
<protein>
    <recommendedName>
        <fullName evidence="4">Ankyrin repeat domain-containing protein</fullName>
    </recommendedName>
</protein>
<evidence type="ECO:0000313" key="2">
    <source>
        <dbReference type="EMBL" id="WPA99382.1"/>
    </source>
</evidence>
<dbReference type="GeneID" id="90644043"/>
<accession>A0ABZ0NIP9</accession>
<dbReference type="EMBL" id="CP134186">
    <property type="protein sequence ID" value="WPA99382.1"/>
    <property type="molecule type" value="Genomic_DNA"/>
</dbReference>
<feature type="repeat" description="ANK" evidence="1">
    <location>
        <begin position="28"/>
        <end position="60"/>
    </location>
</feature>
<dbReference type="Proteomes" id="UP001302367">
    <property type="component" value="Chromosome 3"/>
</dbReference>
<dbReference type="InterPro" id="IPR002110">
    <property type="entry name" value="Ankyrin_rpt"/>
</dbReference>
<reference evidence="2 3" key="1">
    <citation type="submission" date="2023-09" db="EMBL/GenBank/DDBJ databases">
        <title>Complete-Gapless Cercospora beticola genome.</title>
        <authorList>
            <person name="Wyatt N.A."/>
            <person name="Spanner R.E."/>
            <person name="Bolton M.D."/>
        </authorList>
    </citation>
    <scope>NUCLEOTIDE SEQUENCE [LARGE SCALE GENOMIC DNA]</scope>
    <source>
        <strain evidence="2">Cb09-40</strain>
    </source>
</reference>
<proteinExistence type="predicted"/>